<name>A0ABW4J3D5_9ACTN</name>
<evidence type="ECO:0000313" key="2">
    <source>
        <dbReference type="Proteomes" id="UP001597261"/>
    </source>
</evidence>
<accession>A0ABW4J3D5</accession>
<dbReference type="EMBL" id="JBHUDX010000135">
    <property type="protein sequence ID" value="MFD1663369.1"/>
    <property type="molecule type" value="Genomic_DNA"/>
</dbReference>
<evidence type="ECO:0000313" key="1">
    <source>
        <dbReference type="EMBL" id="MFD1663369.1"/>
    </source>
</evidence>
<organism evidence="1 2">
    <name type="scientific">Streptomyces caeni</name>
    <dbReference type="NCBI Taxonomy" id="2307231"/>
    <lineage>
        <taxon>Bacteria</taxon>
        <taxon>Bacillati</taxon>
        <taxon>Actinomycetota</taxon>
        <taxon>Actinomycetes</taxon>
        <taxon>Kitasatosporales</taxon>
        <taxon>Streptomycetaceae</taxon>
        <taxon>Streptomyces</taxon>
    </lineage>
</organism>
<comment type="caution">
    <text evidence="1">The sequence shown here is derived from an EMBL/GenBank/DDBJ whole genome shotgun (WGS) entry which is preliminary data.</text>
</comment>
<dbReference type="RefSeq" id="WP_381092103.1">
    <property type="nucleotide sequence ID" value="NZ_JBHUDX010000135.1"/>
</dbReference>
<sequence length="44" mass="4705">MRLRTRAVDALHTGQTGNTVHAVDAASARRTARAGLTYAQLPDN</sequence>
<dbReference type="Proteomes" id="UP001597261">
    <property type="component" value="Unassembled WGS sequence"/>
</dbReference>
<proteinExistence type="predicted"/>
<keyword evidence="2" id="KW-1185">Reference proteome</keyword>
<reference evidence="2" key="1">
    <citation type="journal article" date="2019" name="Int. J. Syst. Evol. Microbiol.">
        <title>The Global Catalogue of Microorganisms (GCM) 10K type strain sequencing project: providing services to taxonomists for standard genome sequencing and annotation.</title>
        <authorList>
            <consortium name="The Broad Institute Genomics Platform"/>
            <consortium name="The Broad Institute Genome Sequencing Center for Infectious Disease"/>
            <person name="Wu L."/>
            <person name="Ma J."/>
        </authorList>
    </citation>
    <scope>NUCLEOTIDE SEQUENCE [LARGE SCALE GENOMIC DNA]</scope>
    <source>
        <strain evidence="2">CGMCC 1.12470</strain>
    </source>
</reference>
<protein>
    <submittedName>
        <fullName evidence="1">Uncharacterized protein</fullName>
    </submittedName>
</protein>
<gene>
    <name evidence="1" type="ORF">ACFSL4_35705</name>
</gene>